<evidence type="ECO:0000313" key="1">
    <source>
        <dbReference type="EMBL" id="PFH50395.1"/>
    </source>
</evidence>
<gene>
    <name evidence="1" type="ORF">AMATHDRAFT_3965</name>
</gene>
<proteinExistence type="predicted"/>
<organism evidence="1 2">
    <name type="scientific">Amanita thiersii Skay4041</name>
    <dbReference type="NCBI Taxonomy" id="703135"/>
    <lineage>
        <taxon>Eukaryota</taxon>
        <taxon>Fungi</taxon>
        <taxon>Dikarya</taxon>
        <taxon>Basidiomycota</taxon>
        <taxon>Agaricomycotina</taxon>
        <taxon>Agaricomycetes</taxon>
        <taxon>Agaricomycetidae</taxon>
        <taxon>Agaricales</taxon>
        <taxon>Pluteineae</taxon>
        <taxon>Amanitaceae</taxon>
        <taxon>Amanita</taxon>
    </lineage>
</organism>
<protein>
    <submittedName>
        <fullName evidence="1">Uncharacterized protein</fullName>
    </submittedName>
</protein>
<dbReference type="AlphaFoldDB" id="A0A2A9NHD3"/>
<accession>A0A2A9NHD3</accession>
<keyword evidence="2" id="KW-1185">Reference proteome</keyword>
<name>A0A2A9NHD3_9AGAR</name>
<reference evidence="1 2" key="1">
    <citation type="submission" date="2014-02" db="EMBL/GenBank/DDBJ databases">
        <title>Transposable element dynamics among asymbiotic and ectomycorrhizal Amanita fungi.</title>
        <authorList>
            <consortium name="DOE Joint Genome Institute"/>
            <person name="Hess J."/>
            <person name="Skrede I."/>
            <person name="Wolfe B."/>
            <person name="LaButti K."/>
            <person name="Ohm R.A."/>
            <person name="Grigoriev I.V."/>
            <person name="Pringle A."/>
        </authorList>
    </citation>
    <scope>NUCLEOTIDE SEQUENCE [LARGE SCALE GENOMIC DNA]</scope>
    <source>
        <strain evidence="1 2">SKay4041</strain>
    </source>
</reference>
<dbReference type="Proteomes" id="UP000242287">
    <property type="component" value="Unassembled WGS sequence"/>
</dbReference>
<dbReference type="EMBL" id="KZ302004">
    <property type="protein sequence ID" value="PFH50395.1"/>
    <property type="molecule type" value="Genomic_DNA"/>
</dbReference>
<sequence>MKDLELDTGYAAKTPNCDLMEVWGGMARPLFVVDFSLRMLFAQLQRFKFVTRRKPFHRTPIHRHTAPDPRRTSVDL</sequence>
<evidence type="ECO:0000313" key="2">
    <source>
        <dbReference type="Proteomes" id="UP000242287"/>
    </source>
</evidence>